<reference evidence="1 2" key="1">
    <citation type="submission" date="2014-02" db="EMBL/GenBank/DDBJ databases">
        <title>The genome sequence of Colletotrichum nymphaeae SA-01.</title>
        <authorList>
            <person name="Baroncelli R."/>
            <person name="Thon M.R."/>
        </authorList>
    </citation>
    <scope>NUCLEOTIDE SEQUENCE [LARGE SCALE GENOMIC DNA]</scope>
    <source>
        <strain evidence="1 2">SA-01</strain>
    </source>
</reference>
<protein>
    <submittedName>
        <fullName evidence="1">Uncharacterized protein</fullName>
    </submittedName>
</protein>
<evidence type="ECO:0000313" key="1">
    <source>
        <dbReference type="EMBL" id="KXH62857.1"/>
    </source>
</evidence>
<accession>A0A135UR76</accession>
<organism evidence="1 2">
    <name type="scientific">Colletotrichum nymphaeae SA-01</name>
    <dbReference type="NCBI Taxonomy" id="1460502"/>
    <lineage>
        <taxon>Eukaryota</taxon>
        <taxon>Fungi</taxon>
        <taxon>Dikarya</taxon>
        <taxon>Ascomycota</taxon>
        <taxon>Pezizomycotina</taxon>
        <taxon>Sordariomycetes</taxon>
        <taxon>Hypocreomycetidae</taxon>
        <taxon>Glomerellales</taxon>
        <taxon>Glomerellaceae</taxon>
        <taxon>Colletotrichum</taxon>
        <taxon>Colletotrichum acutatum species complex</taxon>
    </lineage>
</organism>
<dbReference type="EMBL" id="JEMN01000258">
    <property type="protein sequence ID" value="KXH62857.1"/>
    <property type="molecule type" value="Genomic_DNA"/>
</dbReference>
<comment type="caution">
    <text evidence="1">The sequence shown here is derived from an EMBL/GenBank/DDBJ whole genome shotgun (WGS) entry which is preliminary data.</text>
</comment>
<name>A0A135UR76_9PEZI</name>
<keyword evidence="2" id="KW-1185">Reference proteome</keyword>
<sequence length="295" mass="32420">MGTDIQSPSMSARYVGIQNPDLADYPCEAVQFRRKHSLQHRIPHAPLEKSFAAWRHLSALSHRKASGQRIYPPIASRENQFSLGNLKVCIGFTSSRAAYALRVHLKNEDAAMARLAGQALGSKNPSLPWEVSLQADAISDVSFDLGNELPRGGRGPVPKIRDPCNLAAASAVVGTHCMPYGLYPVAEAMLSSGRWRFFSPSPLQRHNPKEFNGQQHNLCQGSRGRRVWFSSWRICFLFTPRALDVAYLLVGGLRIGSPSVGVSHAGARIRLTLEDPEILSYTPPLINARPSLTGM</sequence>
<evidence type="ECO:0000313" key="2">
    <source>
        <dbReference type="Proteomes" id="UP000070054"/>
    </source>
</evidence>
<gene>
    <name evidence="1" type="ORF">CNYM01_03718</name>
</gene>
<proteinExistence type="predicted"/>
<dbReference type="Proteomes" id="UP000070054">
    <property type="component" value="Unassembled WGS sequence"/>
</dbReference>
<dbReference type="AlphaFoldDB" id="A0A135UR76"/>